<feature type="transmembrane region" description="Helical" evidence="21">
    <location>
        <begin position="341"/>
        <end position="366"/>
    </location>
</feature>
<evidence type="ECO:0000313" key="24">
    <source>
        <dbReference type="Proteomes" id="UP000729402"/>
    </source>
</evidence>
<feature type="transmembrane region" description="Helical" evidence="21">
    <location>
        <begin position="115"/>
        <end position="133"/>
    </location>
</feature>
<feature type="transmembrane region" description="Helical" evidence="21">
    <location>
        <begin position="310"/>
        <end position="329"/>
    </location>
</feature>
<dbReference type="SFLD" id="SFLDG00002">
    <property type="entry name" value="C1.7:_P-type_atpase_like"/>
    <property type="match status" value="2"/>
</dbReference>
<feature type="transmembrane region" description="Helical" evidence="21">
    <location>
        <begin position="1393"/>
        <end position="1410"/>
    </location>
</feature>
<keyword evidence="11" id="KW-0547">Nucleotide-binding</keyword>
<keyword evidence="14 21" id="KW-1133">Transmembrane helix</keyword>
<feature type="transmembrane region" description="Helical" evidence="21">
    <location>
        <begin position="1611"/>
        <end position="1630"/>
    </location>
</feature>
<feature type="region of interest" description="Disordered" evidence="20">
    <location>
        <begin position="915"/>
        <end position="956"/>
    </location>
</feature>
<dbReference type="InterPro" id="IPR027256">
    <property type="entry name" value="P-typ_ATPase_IB"/>
</dbReference>
<comment type="catalytic activity">
    <reaction evidence="19">
        <text>Cd(2+)(in) + ATP + H2O = Cd(2+)(out) + ADP + phosphate + H(+)</text>
        <dbReference type="Rhea" id="RHEA:12132"/>
        <dbReference type="ChEBI" id="CHEBI:15377"/>
        <dbReference type="ChEBI" id="CHEBI:15378"/>
        <dbReference type="ChEBI" id="CHEBI:30616"/>
        <dbReference type="ChEBI" id="CHEBI:43474"/>
        <dbReference type="ChEBI" id="CHEBI:48775"/>
        <dbReference type="ChEBI" id="CHEBI:456216"/>
        <dbReference type="EC" id="7.2.2.21"/>
    </reaction>
</comment>
<evidence type="ECO:0000256" key="19">
    <source>
        <dbReference type="ARBA" id="ARBA00049338"/>
    </source>
</evidence>
<dbReference type="NCBIfam" id="TIGR01525">
    <property type="entry name" value="ATPase-IB_hvy"/>
    <property type="match status" value="2"/>
</dbReference>
<dbReference type="GO" id="GO:0005524">
    <property type="term" value="F:ATP binding"/>
    <property type="evidence" value="ECO:0007669"/>
    <property type="project" value="UniProtKB-KW"/>
</dbReference>
<evidence type="ECO:0000313" key="23">
    <source>
        <dbReference type="EMBL" id="KAG8074746.1"/>
    </source>
</evidence>
<feature type="region of interest" description="Disordered" evidence="20">
    <location>
        <begin position="2237"/>
        <end position="2257"/>
    </location>
</feature>
<dbReference type="GO" id="GO:0005886">
    <property type="term" value="C:plasma membrane"/>
    <property type="evidence" value="ECO:0007669"/>
    <property type="project" value="UniProtKB-SubCell"/>
</dbReference>
<dbReference type="GO" id="GO:0008551">
    <property type="term" value="F:P-type cadmium transporter activity"/>
    <property type="evidence" value="ECO:0007669"/>
    <property type="project" value="UniProtKB-EC"/>
</dbReference>
<proteinExistence type="inferred from homology"/>
<dbReference type="GO" id="GO:0046872">
    <property type="term" value="F:metal ion binding"/>
    <property type="evidence" value="ECO:0007669"/>
    <property type="project" value="UniProtKB-KW"/>
</dbReference>
<feature type="compositionally biased region" description="Basic and acidic residues" evidence="20">
    <location>
        <begin position="915"/>
        <end position="934"/>
    </location>
</feature>
<name>A0A8J5VWH8_ZIZPA</name>
<dbReference type="GO" id="GO:0016887">
    <property type="term" value="F:ATP hydrolysis activity"/>
    <property type="evidence" value="ECO:0007669"/>
    <property type="project" value="InterPro"/>
</dbReference>
<keyword evidence="4" id="KW-0813">Transport</keyword>
<dbReference type="NCBIfam" id="TIGR01512">
    <property type="entry name" value="ATPase-IB2_Cd"/>
    <property type="match status" value="2"/>
</dbReference>
<dbReference type="InterPro" id="IPR051014">
    <property type="entry name" value="Cation_Transport_ATPase_IB"/>
</dbReference>
<dbReference type="Pfam" id="PF02485">
    <property type="entry name" value="Branch"/>
    <property type="match status" value="1"/>
</dbReference>
<evidence type="ECO:0000256" key="15">
    <source>
        <dbReference type="ARBA" id="ARBA00023065"/>
    </source>
</evidence>
<comment type="catalytic activity">
    <reaction evidence="18">
        <text>Zn(2+)(in) + ATP + H2O = Zn(2+)(out) + ADP + phosphate + H(+)</text>
        <dbReference type="Rhea" id="RHEA:20621"/>
        <dbReference type="ChEBI" id="CHEBI:15377"/>
        <dbReference type="ChEBI" id="CHEBI:15378"/>
        <dbReference type="ChEBI" id="CHEBI:29105"/>
        <dbReference type="ChEBI" id="CHEBI:30616"/>
        <dbReference type="ChEBI" id="CHEBI:43474"/>
        <dbReference type="ChEBI" id="CHEBI:456216"/>
        <dbReference type="EC" id="7.2.2.12"/>
    </reaction>
</comment>
<evidence type="ECO:0000256" key="14">
    <source>
        <dbReference type="ARBA" id="ARBA00022989"/>
    </source>
</evidence>
<feature type="transmembrane region" description="Helical" evidence="21">
    <location>
        <begin position="1416"/>
        <end position="1434"/>
    </location>
</feature>
<evidence type="ECO:0000256" key="16">
    <source>
        <dbReference type="ARBA" id="ARBA00023136"/>
    </source>
</evidence>
<feature type="transmembrane region" description="Helical" evidence="21">
    <location>
        <begin position="647"/>
        <end position="666"/>
    </location>
</feature>
<dbReference type="PROSITE" id="PS00154">
    <property type="entry name" value="ATPASE_E1_E2"/>
    <property type="match status" value="2"/>
</dbReference>
<sequence>MAAGRCQKSYFDVLGICCPSEVPLVEKLLQPLEGVQKVTVIVPSRTVIVVHNVDAVSQSQIVKALNQARLEASVRAYGSGTEKITKKWPSPYVLLCGVLLVVSLFEHFWHPLKWFALVAAAAGLPPIVLRSIAAARRLTLDVNILMLIAVAGAIALKDYSEAGFIVFLFTTAEWLETRASHKATAGMSALMSMAPQKAVLAETGQVVAVQDVKVNTVIAVKAGEVIPIDGVVVDGHSEVDESTLTGESFPVTKQADSQVWAGTLNIDGYIAVRTTAMADNSAVAKMARLVEEAQNSRSNTQRVIDTCAKYYTPAVIVMAGSVAAIPAIMRVHNLKHWFQLALVLLVSACPCALVLSTPIATFCALLRAARTGLLIKGGDVLESLAGIKVAAFDKTGTITRGEFSVEEFQAVGERVPLQQLLYWISSIESRSSHPMASVLVDYAQSNSVKPKSENVTEFQIYPGEGIYGEIDGAGIYIGNKRILSRASCVTVPDTQDMKGVTIGYVACNKELIGVFTLSDACRTGSAEAIKELRSLGIKSVMLTGDSTAAATYAQNQLGNILAEVHSELLPEDKVRIVGELKVKDGPTLMVGDGMNDAPALAKADVGVSMGVSGSAVAMETSHITLMSNDIRRIPKAIRLARRTHRTIILNIIFSVITKLAIVGLAFAGHPFIWAAVLADVGTCLLVIMYSMLLLREKDTRKAKKCCASSHHGSHAKNHGISHHCSDGLGRSTVGCKGLSAAKHACHGHHHVHNHHEEPIHLHSSNKHACHDHGHAHSNCEAPSNQLITNKNDCHDHSHGHNHCKETSNLPCIKKNDCHGHEHSHCEEPNFLPSTGEHACHEHKHIHCDEPIILHSAGEHACHDHDQGHEHHCCDEQQTMHPADMHSCHEHNHDNLEIEESKKDCHAELPHHHSHCCHEPHDQVKNTADSSKEHSISIGASSDHPEPQHSQEHKKEDCGNHLKVKDCVPPSIDCSSRSCCNTTNIKGCGSKDVLQIVNQNMKLLTESVVWGTISMIDAERRLLANALQDPDNQHFVLLSESCVPLHNFDYVYSYLMETNISFVDCFDDPGPHGTGRYSDHMLPEIVKRDWRKGAQWFTVKRQHAVLILSDFLYYAKFKRYCKPGNEWHNCYSDEHYLPTLFNMVDPTGIANWSVTHVDWSEGKWHPKAYRAIDTSFELLKNISSIDESIHVTSNAKFDEMRSPSPIEIGRLQKTQHWAPPAAVFDTNKLSQLDEMRSPSPIEISTGRPQLQYLTPTSYLRAGHEKSKAAISLPRKEERGGGGGEMGETMAAGRCQKSYFDVLGICCPSEVPLVEKLLQPLEGVQKVTVIVPSRTVIVVHDVDAVSQSQIASQNPANFAVSVTGIKALNQARLEASVRAYGSGTEKITKKWPSPYVLLCGVLLVVSLFEHFWHPLKWFALVAAAAGLPPIVLRSIAAARRLTLDVNILMLIAVAGAIALKDYSEAGFIVFLFTTAEWLETRASHKATAGMSALMSMAPQKAVLAETGQVVAVQDVKVNTVIAVKAGEVIPIDGVVVDGHSEVDESTLTGESFPVTKQADSQVWAGTLNIDGYIAVRTTAMADNSAVAKMARLVEEAQNSRSNTQRVIDTCAKYYTPAVIVMAGSVAAIPAIMRVHNLKHWFQLALVLLVSACPCALVLSTPIATFCALLRAARTGLLIKGGDVLESLAGIKVAAFDKTGTITRGEFSVEVFQAVGERVPLQQLLYWISSIESRSSHPMASVLVDYAQSNSVKPKSENVTEFQIYPGEGIYGEIDGAGIYIGNKRILSRASCVTVPDTQDMKGVTIGYVACNKELIGVFTLSDACRTGSAEAIKELRSLGIKSVMLTGDSTAAATYAQNRLGNILAEVHSELLPEDKVRIVGELKVKDGPTLMVGDGMNDAPALAKADVGVSMGVSGSAVAMETSHITLMSNDIRRIPKAIRLARRTHRTIILNIIFSVITKLAIVGLAFAGHPFIWAAVLADVGTCLLVIMYSMLLLREKDTRKAKKCCASSHHGSHAKNHGISHHCSDGLGRSTVGCKGLSAAKHACHGHHHVHNHHEEPIHLHSSNKHACHDHGHAHSNCEAPSNQLITNKNDCHDHSHGHNHCKETSNLPCIKKNDCHGHEHSHCEEPNFLPSTGEHACHEHKHIHCDEPIILHSAGEHACHDHDQGHEHHCCDEQQTMHPADMHSCHEHNYDNLEIEESKKDCHAELPHHHSHCCHEPHDQVKNTADSTKEYSISIGASSDHPEPQHSQEHKKEDCGNHLKVKDCVPPSIDCSSRSCCNTTNIKGCGSKGKDICSTQQEDRTRQTTGCCRSYVKCARPSSCCSHNIVKLPEIVVE</sequence>
<feature type="transmembrane region" description="Helical" evidence="21">
    <location>
        <begin position="1948"/>
        <end position="1967"/>
    </location>
</feature>
<evidence type="ECO:0000256" key="20">
    <source>
        <dbReference type="SAM" id="MobiDB-lite"/>
    </source>
</evidence>
<dbReference type="Proteomes" id="UP000729402">
    <property type="component" value="Unassembled WGS sequence"/>
</dbReference>
<keyword evidence="10" id="KW-0479">Metal-binding</keyword>
<dbReference type="InterPro" id="IPR001757">
    <property type="entry name" value="P_typ_ATPase"/>
</dbReference>
<keyword evidence="9 21" id="KW-0812">Transmembrane</keyword>
<dbReference type="InterPro" id="IPR059000">
    <property type="entry name" value="ATPase_P-type_domA"/>
</dbReference>
<comment type="similarity">
    <text evidence="3">Belongs to the cation transport ATPase (P-type) (TC 3.A.3) family. Type IB subfamily.</text>
</comment>
<evidence type="ECO:0000256" key="13">
    <source>
        <dbReference type="ARBA" id="ARBA00022967"/>
    </source>
</evidence>
<evidence type="ECO:0000256" key="8">
    <source>
        <dbReference type="ARBA" id="ARBA00022679"/>
    </source>
</evidence>
<evidence type="ECO:0000256" key="3">
    <source>
        <dbReference type="ARBA" id="ARBA00006024"/>
    </source>
</evidence>
<dbReference type="InterPro" id="IPR006121">
    <property type="entry name" value="HMA_dom"/>
</dbReference>
<evidence type="ECO:0000256" key="2">
    <source>
        <dbReference type="ARBA" id="ARBA00004651"/>
    </source>
</evidence>
<dbReference type="CDD" id="cd00371">
    <property type="entry name" value="HMA"/>
    <property type="match status" value="1"/>
</dbReference>
<organism evidence="23 24">
    <name type="scientific">Zizania palustris</name>
    <name type="common">Northern wild rice</name>
    <dbReference type="NCBI Taxonomy" id="103762"/>
    <lineage>
        <taxon>Eukaryota</taxon>
        <taxon>Viridiplantae</taxon>
        <taxon>Streptophyta</taxon>
        <taxon>Embryophyta</taxon>
        <taxon>Tracheophyta</taxon>
        <taxon>Spermatophyta</taxon>
        <taxon>Magnoliopsida</taxon>
        <taxon>Liliopsida</taxon>
        <taxon>Poales</taxon>
        <taxon>Poaceae</taxon>
        <taxon>BOP clade</taxon>
        <taxon>Oryzoideae</taxon>
        <taxon>Oryzeae</taxon>
        <taxon>Zizaniinae</taxon>
        <taxon>Zizania</taxon>
    </lineage>
</organism>
<reference evidence="23" key="1">
    <citation type="journal article" date="2021" name="bioRxiv">
        <title>Whole Genome Assembly and Annotation of Northern Wild Rice, Zizania palustris L., Supports a Whole Genome Duplication in the Zizania Genus.</title>
        <authorList>
            <person name="Haas M."/>
            <person name="Kono T."/>
            <person name="Macchietto M."/>
            <person name="Millas R."/>
            <person name="McGilp L."/>
            <person name="Shao M."/>
            <person name="Duquette J."/>
            <person name="Hirsch C.N."/>
            <person name="Kimball J."/>
        </authorList>
    </citation>
    <scope>NUCLEOTIDE SEQUENCE</scope>
    <source>
        <tissue evidence="23">Fresh leaf tissue</tissue>
    </source>
</reference>
<keyword evidence="7" id="KW-0328">Glycosyltransferase</keyword>
<keyword evidence="8" id="KW-0808">Transferase</keyword>
<dbReference type="SFLD" id="SFLDS00003">
    <property type="entry name" value="Haloacid_Dehalogenase"/>
    <property type="match status" value="2"/>
</dbReference>
<dbReference type="OrthoDB" id="432719at2759"/>
<dbReference type="GO" id="GO:0016757">
    <property type="term" value="F:glycosyltransferase activity"/>
    <property type="evidence" value="ECO:0007669"/>
    <property type="project" value="UniProtKB-KW"/>
</dbReference>
<keyword evidence="6" id="KW-0104">Cadmium</keyword>
<comment type="subcellular location">
    <subcellularLocation>
        <location evidence="2">Cell membrane</location>
        <topology evidence="2">Multi-pass membrane protein</topology>
    </subcellularLocation>
    <subcellularLocation>
        <location evidence="1">Membrane</location>
        <topology evidence="1">Single-pass type II membrane protein</topology>
    </subcellularLocation>
</comment>
<dbReference type="FunFam" id="3.30.70.100:FF:000022">
    <property type="entry name" value="Putative cadmium/zinc-transporting ATPase 3"/>
    <property type="match status" value="2"/>
</dbReference>
<comment type="caution">
    <text evidence="23">The sequence shown here is derived from an EMBL/GenBank/DDBJ whole genome shotgun (WGS) entry which is preliminary data.</text>
</comment>
<accession>A0A8J5VWH8</accession>
<feature type="compositionally biased region" description="Basic and acidic residues" evidence="20">
    <location>
        <begin position="942"/>
        <end position="956"/>
    </location>
</feature>
<evidence type="ECO:0000256" key="18">
    <source>
        <dbReference type="ARBA" id="ARBA00047308"/>
    </source>
</evidence>
<feature type="transmembrane region" description="Helical" evidence="21">
    <location>
        <begin position="1973"/>
        <end position="1995"/>
    </location>
</feature>
<dbReference type="Pfam" id="PF00122">
    <property type="entry name" value="E1-E2_ATPase"/>
    <property type="match status" value="2"/>
</dbReference>
<evidence type="ECO:0000256" key="21">
    <source>
        <dbReference type="SAM" id="Phobius"/>
    </source>
</evidence>
<dbReference type="PANTHER" id="PTHR48085:SF5">
    <property type="entry name" value="CADMIUM_ZINC-TRANSPORTING ATPASE HMA4-RELATED"/>
    <property type="match status" value="1"/>
</dbReference>
<dbReference type="EMBL" id="JAAALK010000283">
    <property type="protein sequence ID" value="KAG8074746.1"/>
    <property type="molecule type" value="Genomic_DNA"/>
</dbReference>
<feature type="domain" description="HMA" evidence="22">
    <location>
        <begin position="7"/>
        <end position="73"/>
    </location>
</feature>
<keyword evidence="12" id="KW-0067">ATP-binding</keyword>
<dbReference type="CDD" id="cd02079">
    <property type="entry name" value="P-type_ATPase_HM"/>
    <property type="match status" value="2"/>
</dbReference>
<dbReference type="FunFam" id="3.40.1110.10:FF:000043">
    <property type="entry name" value="Putative cadmium/zinc-transporting ATPase 3"/>
    <property type="match status" value="2"/>
</dbReference>
<feature type="transmembrane region" description="Helical" evidence="21">
    <location>
        <begin position="92"/>
        <end position="109"/>
    </location>
</feature>
<keyword evidence="24" id="KW-1185">Reference proteome</keyword>
<evidence type="ECO:0000256" key="10">
    <source>
        <dbReference type="ARBA" id="ARBA00022723"/>
    </source>
</evidence>
<evidence type="ECO:0000256" key="4">
    <source>
        <dbReference type="ARBA" id="ARBA00022448"/>
    </source>
</evidence>
<dbReference type="InterPro" id="IPR044492">
    <property type="entry name" value="P_typ_ATPase_HD_dom"/>
</dbReference>
<evidence type="ECO:0000256" key="12">
    <source>
        <dbReference type="ARBA" id="ARBA00022840"/>
    </source>
</evidence>
<feature type="transmembrane region" description="Helical" evidence="21">
    <location>
        <begin position="1642"/>
        <end position="1667"/>
    </location>
</feature>
<dbReference type="InterPro" id="IPR018303">
    <property type="entry name" value="ATPase_P-typ_P_site"/>
</dbReference>
<gene>
    <name evidence="23" type="ORF">GUJ93_ZPchr0006g42748</name>
</gene>
<keyword evidence="17" id="KW-0325">Glycoprotein</keyword>
<feature type="domain" description="HMA" evidence="22">
    <location>
        <begin position="1294"/>
        <end position="1374"/>
    </location>
</feature>
<evidence type="ECO:0000256" key="7">
    <source>
        <dbReference type="ARBA" id="ARBA00022676"/>
    </source>
</evidence>
<dbReference type="SFLD" id="SFLDF00027">
    <property type="entry name" value="p-type_atpase"/>
    <property type="match status" value="2"/>
</dbReference>
<keyword evidence="16 21" id="KW-0472">Membrane</keyword>
<reference evidence="23" key="2">
    <citation type="submission" date="2021-02" db="EMBL/GenBank/DDBJ databases">
        <authorList>
            <person name="Kimball J.A."/>
            <person name="Haas M.W."/>
            <person name="Macchietto M."/>
            <person name="Kono T."/>
            <person name="Duquette J."/>
            <person name="Shao M."/>
        </authorList>
    </citation>
    <scope>NUCLEOTIDE SEQUENCE</scope>
    <source>
        <tissue evidence="23">Fresh leaf tissue</tissue>
    </source>
</reference>
<dbReference type="PANTHER" id="PTHR48085">
    <property type="entry name" value="CADMIUM/ZINC-TRANSPORTING ATPASE HMA2-RELATED"/>
    <property type="match status" value="1"/>
</dbReference>
<protein>
    <recommendedName>
        <fullName evidence="22">HMA domain-containing protein</fullName>
    </recommendedName>
</protein>
<dbReference type="NCBIfam" id="TIGR01494">
    <property type="entry name" value="ATPase_P-type"/>
    <property type="match status" value="2"/>
</dbReference>
<dbReference type="GO" id="GO:0016463">
    <property type="term" value="F:P-type zinc transporter activity"/>
    <property type="evidence" value="ECO:0007669"/>
    <property type="project" value="UniProtKB-EC"/>
</dbReference>
<evidence type="ECO:0000256" key="9">
    <source>
        <dbReference type="ARBA" id="ARBA00022692"/>
    </source>
</evidence>
<dbReference type="Pfam" id="PF00702">
    <property type="entry name" value="Hydrolase"/>
    <property type="match status" value="2"/>
</dbReference>
<dbReference type="FunFam" id="2.70.150.10:FF:000002">
    <property type="entry name" value="Copper-transporting ATPase 1, putative"/>
    <property type="match status" value="2"/>
</dbReference>
<evidence type="ECO:0000256" key="1">
    <source>
        <dbReference type="ARBA" id="ARBA00004606"/>
    </source>
</evidence>
<evidence type="ECO:0000256" key="17">
    <source>
        <dbReference type="ARBA" id="ARBA00023180"/>
    </source>
</evidence>
<dbReference type="PROSITE" id="PS50846">
    <property type="entry name" value="HMA_2"/>
    <property type="match status" value="2"/>
</dbReference>
<feature type="transmembrane region" description="Helical" evidence="21">
    <location>
        <begin position="672"/>
        <end position="694"/>
    </location>
</feature>
<dbReference type="InterPro" id="IPR003406">
    <property type="entry name" value="Glyco_trans_14"/>
</dbReference>
<dbReference type="FunFam" id="3.40.50.1000:FF:000020">
    <property type="entry name" value="Probable cation-transporting P-type ATPase"/>
    <property type="match status" value="1"/>
</dbReference>
<evidence type="ECO:0000256" key="11">
    <source>
        <dbReference type="ARBA" id="ARBA00022741"/>
    </source>
</evidence>
<keyword evidence="15" id="KW-0406">Ion transport</keyword>
<keyword evidence="5" id="KW-1003">Cell membrane</keyword>
<evidence type="ECO:0000259" key="22">
    <source>
        <dbReference type="PROSITE" id="PS50846"/>
    </source>
</evidence>
<evidence type="ECO:0000256" key="6">
    <source>
        <dbReference type="ARBA" id="ARBA00022539"/>
    </source>
</evidence>
<feature type="compositionally biased region" description="Basic and acidic residues" evidence="20">
    <location>
        <begin position="2243"/>
        <end position="2257"/>
    </location>
</feature>
<evidence type="ECO:0000256" key="5">
    <source>
        <dbReference type="ARBA" id="ARBA00022475"/>
    </source>
</evidence>
<keyword evidence="13" id="KW-1278">Translocase</keyword>